<comment type="caution">
    <text evidence="3">The sequence shown here is derived from an EMBL/GenBank/DDBJ whole genome shotgun (WGS) entry which is preliminary data.</text>
</comment>
<feature type="compositionally biased region" description="Low complexity" evidence="1">
    <location>
        <begin position="30"/>
        <end position="39"/>
    </location>
</feature>
<organism evidence="3 4">
    <name type="scientific">Rhododendron griersonianum</name>
    <dbReference type="NCBI Taxonomy" id="479676"/>
    <lineage>
        <taxon>Eukaryota</taxon>
        <taxon>Viridiplantae</taxon>
        <taxon>Streptophyta</taxon>
        <taxon>Embryophyta</taxon>
        <taxon>Tracheophyta</taxon>
        <taxon>Spermatophyta</taxon>
        <taxon>Magnoliopsida</taxon>
        <taxon>eudicotyledons</taxon>
        <taxon>Gunneridae</taxon>
        <taxon>Pentapetalae</taxon>
        <taxon>asterids</taxon>
        <taxon>Ericales</taxon>
        <taxon>Ericaceae</taxon>
        <taxon>Ericoideae</taxon>
        <taxon>Rhodoreae</taxon>
        <taxon>Rhododendron</taxon>
    </lineage>
</organism>
<protein>
    <submittedName>
        <fullName evidence="3">Uncharacterized protein</fullName>
    </submittedName>
</protein>
<accession>A0AAV6ISW7</accession>
<feature type="compositionally biased region" description="Low complexity" evidence="1">
    <location>
        <begin position="14"/>
        <end position="23"/>
    </location>
</feature>
<evidence type="ECO:0000256" key="2">
    <source>
        <dbReference type="SAM" id="Phobius"/>
    </source>
</evidence>
<keyword evidence="4" id="KW-1185">Reference proteome</keyword>
<dbReference type="AlphaFoldDB" id="A0AAV6ISW7"/>
<name>A0AAV6ISW7_9ERIC</name>
<dbReference type="PANTHER" id="PTHR35094:SF7">
    <property type="entry name" value="LEUCINE-RICH REPEAT EXTENSIN-LIKE PROTEIN 2"/>
    <property type="match status" value="1"/>
</dbReference>
<feature type="compositionally biased region" description="Pro residues" evidence="1">
    <location>
        <begin position="40"/>
        <end position="70"/>
    </location>
</feature>
<dbReference type="PANTHER" id="PTHR35094">
    <property type="entry name" value="LEUCINE-RICH REPEAT EXTENSIN-LIKE PROTEIN 2"/>
    <property type="match status" value="1"/>
</dbReference>
<reference evidence="3" key="1">
    <citation type="submission" date="2020-08" db="EMBL/GenBank/DDBJ databases">
        <title>Plant Genome Project.</title>
        <authorList>
            <person name="Zhang R.-G."/>
        </authorList>
    </citation>
    <scope>NUCLEOTIDE SEQUENCE</scope>
    <source>
        <strain evidence="3">WSP0</strain>
        <tissue evidence="3">Leaf</tissue>
    </source>
</reference>
<evidence type="ECO:0000256" key="1">
    <source>
        <dbReference type="SAM" id="MobiDB-lite"/>
    </source>
</evidence>
<evidence type="ECO:0000313" key="3">
    <source>
        <dbReference type="EMBL" id="KAG5531517.1"/>
    </source>
</evidence>
<proteinExistence type="predicted"/>
<dbReference type="EMBL" id="JACTNZ010000009">
    <property type="protein sequence ID" value="KAG5531517.1"/>
    <property type="molecule type" value="Genomic_DNA"/>
</dbReference>
<dbReference type="Proteomes" id="UP000823749">
    <property type="component" value="Chromosome 9"/>
</dbReference>
<keyword evidence="2" id="KW-1133">Transmembrane helix</keyword>
<keyword evidence="2" id="KW-0812">Transmembrane</keyword>
<keyword evidence="2" id="KW-0472">Membrane</keyword>
<feature type="region of interest" description="Disordered" evidence="1">
    <location>
        <begin position="1"/>
        <end position="70"/>
    </location>
</feature>
<sequence length="121" mass="12417">MPIEGLVPRKLDDTTTVPTSPDTGGNKCGSCSPCNDPCSQNPPPPPPPPSLPPPPPPPKKKPPPSAPYCPPPPSTGFIYITGPPGNLYPIDPFSSGGKRSFAVGVLPLIGCGLVVGLLAFW</sequence>
<evidence type="ECO:0000313" key="4">
    <source>
        <dbReference type="Proteomes" id="UP000823749"/>
    </source>
</evidence>
<gene>
    <name evidence="3" type="ORF">RHGRI_026207</name>
</gene>
<feature type="transmembrane region" description="Helical" evidence="2">
    <location>
        <begin position="101"/>
        <end position="120"/>
    </location>
</feature>